<reference evidence="1" key="1">
    <citation type="submission" date="2022-03" db="EMBL/GenBank/DDBJ databases">
        <authorList>
            <person name="Leyn A S."/>
        </authorList>
    </citation>
    <scope>NUCLEOTIDE SEQUENCE</scope>
    <source>
        <strain evidence="1">Streptomyces globisporus 4-3</strain>
    </source>
</reference>
<name>A0ABM9H429_STRGL</name>
<dbReference type="EMBL" id="CAKXYP010000018">
    <property type="protein sequence ID" value="CAH9418371.1"/>
    <property type="molecule type" value="Genomic_DNA"/>
</dbReference>
<comment type="caution">
    <text evidence="1">The sequence shown here is derived from an EMBL/GenBank/DDBJ whole genome shotgun (WGS) entry which is preliminary data.</text>
</comment>
<organism evidence="1 2">
    <name type="scientific">Streptomyces globisporus</name>
    <dbReference type="NCBI Taxonomy" id="1908"/>
    <lineage>
        <taxon>Bacteria</taxon>
        <taxon>Bacillati</taxon>
        <taxon>Actinomycetota</taxon>
        <taxon>Actinomycetes</taxon>
        <taxon>Kitasatosporales</taxon>
        <taxon>Streptomycetaceae</taxon>
        <taxon>Streptomyces</taxon>
    </lineage>
</organism>
<keyword evidence="2" id="KW-1185">Reference proteome</keyword>
<gene>
    <name evidence="1" type="ORF">SGL43_05420</name>
</gene>
<evidence type="ECO:0000313" key="1">
    <source>
        <dbReference type="EMBL" id="CAH9418371.1"/>
    </source>
</evidence>
<protein>
    <submittedName>
        <fullName evidence="1">Uncharacterized protein</fullName>
    </submittedName>
</protein>
<proteinExistence type="predicted"/>
<evidence type="ECO:0000313" key="2">
    <source>
        <dbReference type="Proteomes" id="UP001154015"/>
    </source>
</evidence>
<sequence length="37" mass="4169">MLGARLKDPPEARAVAWREKAPTTVSSLLRWDCLNTD</sequence>
<dbReference type="Proteomes" id="UP001154015">
    <property type="component" value="Unassembled WGS sequence"/>
</dbReference>
<accession>A0ABM9H429</accession>